<keyword evidence="4 5" id="KW-0472">Membrane</keyword>
<proteinExistence type="predicted"/>
<dbReference type="Pfam" id="PF07291">
    <property type="entry name" value="MauE"/>
    <property type="match status" value="1"/>
</dbReference>
<comment type="subcellular location">
    <subcellularLocation>
        <location evidence="1">Membrane</location>
        <topology evidence="1">Multi-pass membrane protein</topology>
    </subcellularLocation>
</comment>
<feature type="transmembrane region" description="Helical" evidence="5">
    <location>
        <begin position="137"/>
        <end position="156"/>
    </location>
</feature>
<gene>
    <name evidence="7" type="ORF">ACFO5O_00520</name>
</gene>
<feature type="transmembrane region" description="Helical" evidence="5">
    <location>
        <begin position="48"/>
        <end position="71"/>
    </location>
</feature>
<keyword evidence="3 5" id="KW-1133">Transmembrane helix</keyword>
<evidence type="ECO:0000256" key="5">
    <source>
        <dbReference type="SAM" id="Phobius"/>
    </source>
</evidence>
<protein>
    <submittedName>
        <fullName evidence="7">DoxX family protein</fullName>
    </submittedName>
</protein>
<sequence>MKAFIAISRLIVGSLFIVSGLIKCNDTLGFSYKLNDYFAHDVLNLEFLIPYSLLLAVLICVVEIVLGVALIFGLKSKLSTTLILLMMLFFTWLTWYTSSCLEAQEVAGKLGEEFNKNCVTDCGCFGDALKLEPKESFYKDLFLLIFTIPLFFFGMKNKIPVNSKKEDLFYMVTSLVLIFGFGVLVIGWWFTVLFSMVLYGVVYFIKNKSKGEWLSLLAAYVLSLGFTYYCLQHLPIKDFRAYKIGNNIADEMKVPEDAKKPVIEYTWVFKVNGEDQEFVTNGAYPEVNGDYVGVTTKVIEEGFEPKILDFSIESEDEDLTDYFLSADKLLMIVSYNILSGEKEGMTKLKKLSDEALKNGYTVIGLTASGAADKQKIKSAYNLDFDFYLCDEKVLKTIVRSNPGVLTLEKGTVTQKVHWNDIEDLEL</sequence>
<name>A0ABV9MXP2_9FLAO</name>
<organism evidence="7 8">
    <name type="scientific">Geojedonia litorea</name>
    <dbReference type="NCBI Taxonomy" id="1268269"/>
    <lineage>
        <taxon>Bacteria</taxon>
        <taxon>Pseudomonadati</taxon>
        <taxon>Bacteroidota</taxon>
        <taxon>Flavobacteriia</taxon>
        <taxon>Flavobacteriales</taxon>
        <taxon>Flavobacteriaceae</taxon>
        <taxon>Geojedonia</taxon>
    </lineage>
</organism>
<comment type="caution">
    <text evidence="7">The sequence shown here is derived from an EMBL/GenBank/DDBJ whole genome shotgun (WGS) entry which is preliminary data.</text>
</comment>
<feature type="transmembrane region" description="Helical" evidence="5">
    <location>
        <begin position="78"/>
        <end position="96"/>
    </location>
</feature>
<dbReference type="RefSeq" id="WP_387959892.1">
    <property type="nucleotide sequence ID" value="NZ_JBHSGP010000004.1"/>
</dbReference>
<evidence type="ECO:0000256" key="4">
    <source>
        <dbReference type="ARBA" id="ARBA00023136"/>
    </source>
</evidence>
<dbReference type="Proteomes" id="UP001595953">
    <property type="component" value="Unassembled WGS sequence"/>
</dbReference>
<evidence type="ECO:0000313" key="8">
    <source>
        <dbReference type="Proteomes" id="UP001595953"/>
    </source>
</evidence>
<feature type="transmembrane region" description="Helical" evidence="5">
    <location>
        <begin position="213"/>
        <end position="231"/>
    </location>
</feature>
<evidence type="ECO:0000256" key="1">
    <source>
        <dbReference type="ARBA" id="ARBA00004141"/>
    </source>
</evidence>
<dbReference type="InterPro" id="IPR009908">
    <property type="entry name" value="Methylamine_util_MauE"/>
</dbReference>
<evidence type="ECO:0000256" key="3">
    <source>
        <dbReference type="ARBA" id="ARBA00022989"/>
    </source>
</evidence>
<feature type="domain" description="Methylamine utilisation protein MauE" evidence="6">
    <location>
        <begin position="1"/>
        <end position="97"/>
    </location>
</feature>
<evidence type="ECO:0000259" key="6">
    <source>
        <dbReference type="Pfam" id="PF07291"/>
    </source>
</evidence>
<feature type="transmembrane region" description="Helical" evidence="5">
    <location>
        <begin position="168"/>
        <end position="201"/>
    </location>
</feature>
<accession>A0ABV9MXP2</accession>
<reference evidence="8" key="1">
    <citation type="journal article" date="2019" name="Int. J. Syst. Evol. Microbiol.">
        <title>The Global Catalogue of Microorganisms (GCM) 10K type strain sequencing project: providing services to taxonomists for standard genome sequencing and annotation.</title>
        <authorList>
            <consortium name="The Broad Institute Genomics Platform"/>
            <consortium name="The Broad Institute Genome Sequencing Center for Infectious Disease"/>
            <person name="Wu L."/>
            <person name="Ma J."/>
        </authorList>
    </citation>
    <scope>NUCLEOTIDE SEQUENCE [LARGE SCALE GENOMIC DNA]</scope>
    <source>
        <strain evidence="8">CCUG 63682</strain>
    </source>
</reference>
<dbReference type="EMBL" id="JBHSGP010000004">
    <property type="protein sequence ID" value="MFC4720786.1"/>
    <property type="molecule type" value="Genomic_DNA"/>
</dbReference>
<keyword evidence="8" id="KW-1185">Reference proteome</keyword>
<evidence type="ECO:0000256" key="2">
    <source>
        <dbReference type="ARBA" id="ARBA00022692"/>
    </source>
</evidence>
<evidence type="ECO:0000313" key="7">
    <source>
        <dbReference type="EMBL" id="MFC4720786.1"/>
    </source>
</evidence>
<keyword evidence="2 5" id="KW-0812">Transmembrane</keyword>